<gene>
    <name evidence="5" type="ORF">BKA55DRAFT_664179</name>
</gene>
<dbReference type="AlphaFoldDB" id="A0A9P9GZY7"/>
<evidence type="ECO:0000256" key="4">
    <source>
        <dbReference type="ARBA" id="ARBA00023004"/>
    </source>
</evidence>
<dbReference type="CDD" id="cd11069">
    <property type="entry name" value="CYP_FUM15-like"/>
    <property type="match status" value="1"/>
</dbReference>
<keyword evidence="4" id="KW-0408">Iron</keyword>
<organism evidence="5 6">
    <name type="scientific">Fusarium redolens</name>
    <dbReference type="NCBI Taxonomy" id="48865"/>
    <lineage>
        <taxon>Eukaryota</taxon>
        <taxon>Fungi</taxon>
        <taxon>Dikarya</taxon>
        <taxon>Ascomycota</taxon>
        <taxon>Pezizomycotina</taxon>
        <taxon>Sordariomycetes</taxon>
        <taxon>Hypocreomycetidae</taxon>
        <taxon>Hypocreales</taxon>
        <taxon>Nectriaceae</taxon>
        <taxon>Fusarium</taxon>
        <taxon>Fusarium redolens species complex</taxon>
    </lineage>
</organism>
<accession>A0A9P9GZY7</accession>
<dbReference type="Gene3D" id="1.10.630.10">
    <property type="entry name" value="Cytochrome P450"/>
    <property type="match status" value="1"/>
</dbReference>
<keyword evidence="6" id="KW-1185">Reference proteome</keyword>
<dbReference type="InterPro" id="IPR001128">
    <property type="entry name" value="Cyt_P450"/>
</dbReference>
<comment type="caution">
    <text evidence="5">The sequence shown here is derived from an EMBL/GenBank/DDBJ whole genome shotgun (WGS) entry which is preliminary data.</text>
</comment>
<dbReference type="PRINTS" id="PR00463">
    <property type="entry name" value="EP450I"/>
</dbReference>
<evidence type="ECO:0000256" key="3">
    <source>
        <dbReference type="ARBA" id="ARBA00022723"/>
    </source>
</evidence>
<dbReference type="EMBL" id="JAGMUX010000009">
    <property type="protein sequence ID" value="KAH7248628.1"/>
    <property type="molecule type" value="Genomic_DNA"/>
</dbReference>
<evidence type="ECO:0000313" key="5">
    <source>
        <dbReference type="EMBL" id="KAH7248628.1"/>
    </source>
</evidence>
<dbReference type="Proteomes" id="UP000720189">
    <property type="component" value="Unassembled WGS sequence"/>
</dbReference>
<dbReference type="Pfam" id="PF00067">
    <property type="entry name" value="p450"/>
    <property type="match status" value="1"/>
</dbReference>
<dbReference type="GeneID" id="70227643"/>
<protein>
    <submittedName>
        <fullName evidence="5">Cytochrome P450</fullName>
    </submittedName>
</protein>
<dbReference type="PANTHER" id="PTHR24305:SF166">
    <property type="entry name" value="CYTOCHROME P450 12A4, MITOCHONDRIAL-RELATED"/>
    <property type="match status" value="1"/>
</dbReference>
<reference evidence="5" key="1">
    <citation type="journal article" date="2021" name="Nat. Commun.">
        <title>Genetic determinants of endophytism in the Arabidopsis root mycobiome.</title>
        <authorList>
            <person name="Mesny F."/>
            <person name="Miyauchi S."/>
            <person name="Thiergart T."/>
            <person name="Pickel B."/>
            <person name="Atanasova L."/>
            <person name="Karlsson M."/>
            <person name="Huettel B."/>
            <person name="Barry K.W."/>
            <person name="Haridas S."/>
            <person name="Chen C."/>
            <person name="Bauer D."/>
            <person name="Andreopoulos W."/>
            <person name="Pangilinan J."/>
            <person name="LaButti K."/>
            <person name="Riley R."/>
            <person name="Lipzen A."/>
            <person name="Clum A."/>
            <person name="Drula E."/>
            <person name="Henrissat B."/>
            <person name="Kohler A."/>
            <person name="Grigoriev I.V."/>
            <person name="Martin F.M."/>
            <person name="Hacquard S."/>
        </authorList>
    </citation>
    <scope>NUCLEOTIDE SEQUENCE</scope>
    <source>
        <strain evidence="5">MPI-CAGE-AT-0023</strain>
    </source>
</reference>
<evidence type="ECO:0000313" key="6">
    <source>
        <dbReference type="Proteomes" id="UP000720189"/>
    </source>
</evidence>
<evidence type="ECO:0000256" key="2">
    <source>
        <dbReference type="ARBA" id="ARBA00022617"/>
    </source>
</evidence>
<sequence length="468" mass="52354">MIETWQIVLAGATLSGYLLALLHDDNQESMFLLGLLGALCLETTLWKSLALGPWYEAVSRALLLACERMVRWCRNETVPNDGLLRYLGFFNAERIVLTSPEALHEVLVTQNYSFPKPASLRETAGRFLGIGLILSEGDAHKLQRRSMNPAFAPRNIKALYPLFWDKTREMIEKITADRAETVEVVEWASRTTLDLIGVAGLGKDFGAIKEEDNKLVKTYNVVFQPSARARMLHLIESLVPAWVLTALPIKLNLDMSHAARSIRETCREIISSKQKKLKEKKLDDMDIISAAIRTGTFTEDGLIDQAMTLLAAGHDTTGAAFTWGIYLLAKHPEVQDRLRHEIRQRLPPLTQANESPISSINIDSMPYLQAVCSEILRFYAPVPQTLREAAHDTTILNQFIPKGTRIVIAPWATNRCTKLWGADAQSLNPDRWLYESTHGGAERSEGVYWTGVCEGRVGVLVGGVGWKF</sequence>
<dbReference type="InterPro" id="IPR050121">
    <property type="entry name" value="Cytochrome_P450_monoxygenase"/>
</dbReference>
<dbReference type="PANTHER" id="PTHR24305">
    <property type="entry name" value="CYTOCHROME P450"/>
    <property type="match status" value="1"/>
</dbReference>
<dbReference type="RefSeq" id="XP_046048423.1">
    <property type="nucleotide sequence ID" value="XM_046197689.1"/>
</dbReference>
<dbReference type="SUPFAM" id="SSF48264">
    <property type="entry name" value="Cytochrome P450"/>
    <property type="match status" value="1"/>
</dbReference>
<dbReference type="InterPro" id="IPR002401">
    <property type="entry name" value="Cyt_P450_E_grp-I"/>
</dbReference>
<comment type="similarity">
    <text evidence="1">Belongs to the cytochrome P450 family.</text>
</comment>
<dbReference type="GO" id="GO:0005506">
    <property type="term" value="F:iron ion binding"/>
    <property type="evidence" value="ECO:0007669"/>
    <property type="project" value="InterPro"/>
</dbReference>
<evidence type="ECO:0000256" key="1">
    <source>
        <dbReference type="ARBA" id="ARBA00010617"/>
    </source>
</evidence>
<dbReference type="GO" id="GO:0016705">
    <property type="term" value="F:oxidoreductase activity, acting on paired donors, with incorporation or reduction of molecular oxygen"/>
    <property type="evidence" value="ECO:0007669"/>
    <property type="project" value="InterPro"/>
</dbReference>
<dbReference type="GO" id="GO:0020037">
    <property type="term" value="F:heme binding"/>
    <property type="evidence" value="ECO:0007669"/>
    <property type="project" value="InterPro"/>
</dbReference>
<proteinExistence type="inferred from homology"/>
<keyword evidence="2" id="KW-0349">Heme</keyword>
<name>A0A9P9GZY7_FUSRE</name>
<keyword evidence="3" id="KW-0479">Metal-binding</keyword>
<dbReference type="GO" id="GO:0004497">
    <property type="term" value="F:monooxygenase activity"/>
    <property type="evidence" value="ECO:0007669"/>
    <property type="project" value="InterPro"/>
</dbReference>
<dbReference type="InterPro" id="IPR036396">
    <property type="entry name" value="Cyt_P450_sf"/>
</dbReference>
<dbReference type="OrthoDB" id="1470350at2759"/>